<proteinExistence type="inferred from homology"/>
<dbReference type="SUPFAM" id="SSF49764">
    <property type="entry name" value="HSP20-like chaperones"/>
    <property type="match status" value="1"/>
</dbReference>
<keyword evidence="7" id="KW-1185">Reference proteome</keyword>
<comment type="similarity">
    <text evidence="2 3">Belongs to the small heat shock protein (HSP20) family.</text>
</comment>
<dbReference type="GO" id="GO:0042026">
    <property type="term" value="P:protein refolding"/>
    <property type="evidence" value="ECO:0007669"/>
    <property type="project" value="TreeGrafter"/>
</dbReference>
<reference evidence="6" key="2">
    <citation type="submission" date="2024-08" db="UniProtKB">
        <authorList>
            <consortium name="EnsemblMetazoa"/>
        </authorList>
    </citation>
    <scope>IDENTIFICATION</scope>
</reference>
<evidence type="ECO:0000256" key="2">
    <source>
        <dbReference type="PROSITE-ProRule" id="PRU00285"/>
    </source>
</evidence>
<feature type="domain" description="SHSP" evidence="4">
    <location>
        <begin position="41"/>
        <end position="151"/>
    </location>
</feature>
<dbReference type="InterPro" id="IPR008978">
    <property type="entry name" value="HSP20-like_chaperone"/>
</dbReference>
<evidence type="ECO:0000256" key="3">
    <source>
        <dbReference type="RuleBase" id="RU003616"/>
    </source>
</evidence>
<dbReference type="GO" id="GO:0051082">
    <property type="term" value="F:unfolded protein binding"/>
    <property type="evidence" value="ECO:0007669"/>
    <property type="project" value="TreeGrafter"/>
</dbReference>
<dbReference type="InterPro" id="IPR002068">
    <property type="entry name" value="A-crystallin/Hsp20_dom"/>
</dbReference>
<dbReference type="CDD" id="cd06526">
    <property type="entry name" value="metazoan_ACD"/>
    <property type="match status" value="1"/>
</dbReference>
<dbReference type="PROSITE" id="PS01031">
    <property type="entry name" value="SHSP"/>
    <property type="match status" value="1"/>
</dbReference>
<dbReference type="InterPro" id="IPR001436">
    <property type="entry name" value="Alpha-crystallin/sHSP_animal"/>
</dbReference>
<reference evidence="5 7" key="1">
    <citation type="journal article" date="2013" name="Genome Biol.">
        <title>Draft genome of the mountain pine beetle, Dendroctonus ponderosae Hopkins, a major forest pest.</title>
        <authorList>
            <person name="Keeling C.I."/>
            <person name="Yuen M.M."/>
            <person name="Liao N.Y."/>
            <person name="Docking T.R."/>
            <person name="Chan S.K."/>
            <person name="Taylor G.A."/>
            <person name="Palmquist D.L."/>
            <person name="Jackman S.D."/>
            <person name="Nguyen A."/>
            <person name="Li M."/>
            <person name="Henderson H."/>
            <person name="Janes J.K."/>
            <person name="Zhao Y."/>
            <person name="Pandoh P."/>
            <person name="Moore R."/>
            <person name="Sperling F.A."/>
            <person name="Huber D.P."/>
            <person name="Birol I."/>
            <person name="Jones S.J."/>
            <person name="Bohlmann J."/>
        </authorList>
    </citation>
    <scope>NUCLEOTIDE SEQUENCE</scope>
</reference>
<dbReference type="GO" id="GO:0009408">
    <property type="term" value="P:response to heat"/>
    <property type="evidence" value="ECO:0007669"/>
    <property type="project" value="TreeGrafter"/>
</dbReference>
<dbReference type="GO" id="GO:0005737">
    <property type="term" value="C:cytoplasm"/>
    <property type="evidence" value="ECO:0007669"/>
    <property type="project" value="TreeGrafter"/>
</dbReference>
<dbReference type="PANTHER" id="PTHR45640:SF13">
    <property type="entry name" value="HEAT SHOCK PROTEIN 22-RELATED"/>
    <property type="match status" value="1"/>
</dbReference>
<dbReference type="AlphaFoldDB" id="N6TBB5"/>
<evidence type="ECO:0000313" key="5">
    <source>
        <dbReference type="EMBL" id="ENN77549.1"/>
    </source>
</evidence>
<evidence type="ECO:0000256" key="1">
    <source>
        <dbReference type="ARBA" id="ARBA00023016"/>
    </source>
</evidence>
<dbReference type="GO" id="GO:0005634">
    <property type="term" value="C:nucleus"/>
    <property type="evidence" value="ECO:0007669"/>
    <property type="project" value="TreeGrafter"/>
</dbReference>
<dbReference type="PRINTS" id="PR00299">
    <property type="entry name" value="ACRYSTALLIN"/>
</dbReference>
<dbReference type="EnsemblMetazoa" id="XM_019903709.1">
    <property type="protein sequence ID" value="XP_019759268.1"/>
    <property type="gene ID" value="LOC109537124"/>
</dbReference>
<evidence type="ECO:0000313" key="6">
    <source>
        <dbReference type="EnsemblMetazoa" id="XP_019759268.1"/>
    </source>
</evidence>
<dbReference type="OrthoDB" id="1431247at2759"/>
<accession>N6TBB5</accession>
<dbReference type="KEGG" id="dpa:109537124"/>
<evidence type="ECO:0000259" key="4">
    <source>
        <dbReference type="PROSITE" id="PS01031"/>
    </source>
</evidence>
<evidence type="ECO:0000313" key="7">
    <source>
        <dbReference type="Proteomes" id="UP000019118"/>
    </source>
</evidence>
<organism evidence="5">
    <name type="scientific">Dendroctonus ponderosae</name>
    <name type="common">Mountain pine beetle</name>
    <dbReference type="NCBI Taxonomy" id="77166"/>
    <lineage>
        <taxon>Eukaryota</taxon>
        <taxon>Metazoa</taxon>
        <taxon>Ecdysozoa</taxon>
        <taxon>Arthropoda</taxon>
        <taxon>Hexapoda</taxon>
        <taxon>Insecta</taxon>
        <taxon>Pterygota</taxon>
        <taxon>Neoptera</taxon>
        <taxon>Endopterygota</taxon>
        <taxon>Coleoptera</taxon>
        <taxon>Polyphaga</taxon>
        <taxon>Cucujiformia</taxon>
        <taxon>Curculionidae</taxon>
        <taxon>Scolytinae</taxon>
        <taxon>Dendroctonus</taxon>
    </lineage>
</organism>
<dbReference type="EMBL" id="KB740941">
    <property type="protein sequence ID" value="ENN77549.1"/>
    <property type="molecule type" value="Genomic_DNA"/>
</dbReference>
<gene>
    <name evidence="6" type="primary">109537124</name>
    <name evidence="5" type="ORF">YQE_05845</name>
</gene>
<dbReference type="Proteomes" id="UP000019118">
    <property type="component" value="Unassembled WGS sequence"/>
</dbReference>
<protein>
    <recommendedName>
        <fullName evidence="4">SHSP domain-containing protein</fullName>
    </recommendedName>
</protein>
<name>N6TBB5_DENPD</name>
<dbReference type="PANTHER" id="PTHR45640">
    <property type="entry name" value="HEAT SHOCK PROTEIN HSP-12.2-RELATED"/>
    <property type="match status" value="1"/>
</dbReference>
<dbReference type="HOGENOM" id="CLU_095001_1_2_1"/>
<dbReference type="Pfam" id="PF00011">
    <property type="entry name" value="HSP20"/>
    <property type="match status" value="1"/>
</dbReference>
<sequence>MSLAPLFFEDAFIFPRASIRYPSFFNMENDLRNFYPFKEEPFAKELRGWLTKPVLKNTKQFQVNVDVQQFKPEELSVKLLGNNTVVIEGKHEEMQDDHGFISRHFVRKYLVPDGYDIKKMQSKLSFDGVLTITAPKKLDEKHLTYVNIPVMRTNECVNNGKGDD</sequence>
<dbReference type="Gene3D" id="2.60.40.790">
    <property type="match status" value="1"/>
</dbReference>
<keyword evidence="1" id="KW-0346">Stress response</keyword>
<feature type="non-terminal residue" evidence="5">
    <location>
        <position position="1"/>
    </location>
</feature>